<reference evidence="2" key="1">
    <citation type="submission" date="2022-03" db="EMBL/GenBank/DDBJ databases">
        <title>Genome Identification and Characterization of new species Bdellovibrio reynosense LBG001 sp. nov. from a Mexico soil sample.</title>
        <authorList>
            <person name="Camilli A."/>
            <person name="Ajao Y."/>
            <person name="Guo X."/>
        </authorList>
    </citation>
    <scope>NUCLEOTIDE SEQUENCE</scope>
    <source>
        <strain evidence="2">LBG001</strain>
    </source>
</reference>
<keyword evidence="3" id="KW-1185">Reference proteome</keyword>
<dbReference type="EMBL" id="CP093442">
    <property type="protein sequence ID" value="UOF01270.1"/>
    <property type="molecule type" value="Genomic_DNA"/>
</dbReference>
<evidence type="ECO:0008006" key="4">
    <source>
        <dbReference type="Google" id="ProtNLM"/>
    </source>
</evidence>
<accession>A0ABY4CGE0</accession>
<feature type="signal peptide" evidence="1">
    <location>
        <begin position="1"/>
        <end position="24"/>
    </location>
</feature>
<gene>
    <name evidence="2" type="ORF">MNR06_16365</name>
</gene>
<protein>
    <recommendedName>
        <fullName evidence="4">FCP1 homology domain-containing protein</fullName>
    </recommendedName>
</protein>
<organism evidence="2 3">
    <name type="scientific">Bdellovibrio reynosensis</name>
    <dbReference type="NCBI Taxonomy" id="2835041"/>
    <lineage>
        <taxon>Bacteria</taxon>
        <taxon>Pseudomonadati</taxon>
        <taxon>Bdellovibrionota</taxon>
        <taxon>Bdellovibrionia</taxon>
        <taxon>Bdellovibrionales</taxon>
        <taxon>Pseudobdellovibrionaceae</taxon>
        <taxon>Bdellovibrio</taxon>
    </lineage>
</organism>
<evidence type="ECO:0000313" key="2">
    <source>
        <dbReference type="EMBL" id="UOF01270.1"/>
    </source>
</evidence>
<evidence type="ECO:0000313" key="3">
    <source>
        <dbReference type="Proteomes" id="UP000830116"/>
    </source>
</evidence>
<dbReference type="RefSeq" id="WP_243537665.1">
    <property type="nucleotide sequence ID" value="NZ_CP093442.1"/>
</dbReference>
<proteinExistence type="predicted"/>
<sequence length="253" mass="28273">MKIKACFSFLISALLITMASVAFASPTAPIDIVFDIDWTTFYTAHPDKPNQGDDKVIIVEGKAYRPTDHLGEVLEKISSRPDVRISFFSGGERSRNETLLKAFKLPSGRSAYDIAYKVLSKENLTTVSEDASLGFSERYKKSMAGILPGATAERTILVDDQVNFSVKPWKAVASLGVFNFQKEFDASKANEAYFPKSKEEWRAERDKALMWQALLEEALSSSNAHKKQSFAQIAEDLWAQKSHRGLCKNIFAD</sequence>
<evidence type="ECO:0000256" key="1">
    <source>
        <dbReference type="SAM" id="SignalP"/>
    </source>
</evidence>
<feature type="chain" id="PRO_5046603846" description="FCP1 homology domain-containing protein" evidence="1">
    <location>
        <begin position="25"/>
        <end position="253"/>
    </location>
</feature>
<keyword evidence="1" id="KW-0732">Signal</keyword>
<name>A0ABY4CGE0_9BACT</name>
<dbReference type="Proteomes" id="UP000830116">
    <property type="component" value="Chromosome"/>
</dbReference>